<feature type="region of interest" description="Disordered" evidence="1">
    <location>
        <begin position="235"/>
        <end position="276"/>
    </location>
</feature>
<evidence type="ECO:0000313" key="3">
    <source>
        <dbReference type="Proteomes" id="UP000595662"/>
    </source>
</evidence>
<dbReference type="EMBL" id="CP060774">
    <property type="protein sequence ID" value="QQK39806.1"/>
    <property type="molecule type" value="Genomic_DNA"/>
</dbReference>
<dbReference type="AlphaFoldDB" id="A0A7T6XEV2"/>
<accession>A0A7T6XEV2</accession>
<evidence type="ECO:0000313" key="2">
    <source>
        <dbReference type="EMBL" id="QQK39806.1"/>
    </source>
</evidence>
<organism evidence="2 3">
    <name type="scientific">Penicillium digitatum</name>
    <name type="common">Green mold</name>
    <dbReference type="NCBI Taxonomy" id="36651"/>
    <lineage>
        <taxon>Eukaryota</taxon>
        <taxon>Fungi</taxon>
        <taxon>Dikarya</taxon>
        <taxon>Ascomycota</taxon>
        <taxon>Pezizomycotina</taxon>
        <taxon>Eurotiomycetes</taxon>
        <taxon>Eurotiomycetidae</taxon>
        <taxon>Eurotiales</taxon>
        <taxon>Aspergillaceae</taxon>
        <taxon>Penicillium</taxon>
    </lineage>
</organism>
<feature type="region of interest" description="Disordered" evidence="1">
    <location>
        <begin position="158"/>
        <end position="180"/>
    </location>
</feature>
<gene>
    <name evidence="2" type="ORF">Pdw03_2660</name>
</gene>
<dbReference type="GeneID" id="26237105"/>
<proteinExistence type="predicted"/>
<dbReference type="Proteomes" id="UP000595662">
    <property type="component" value="Chromosome 1"/>
</dbReference>
<dbReference type="RefSeq" id="XP_014530462.1">
    <property type="nucleotide sequence ID" value="XM_014674976.1"/>
</dbReference>
<evidence type="ECO:0000256" key="1">
    <source>
        <dbReference type="SAM" id="MobiDB-lite"/>
    </source>
</evidence>
<feature type="compositionally biased region" description="Polar residues" evidence="1">
    <location>
        <begin position="314"/>
        <end position="330"/>
    </location>
</feature>
<name>A0A7T6XEV2_PENDI</name>
<dbReference type="KEGG" id="pdp:PDIP_87910"/>
<sequence length="374" mass="42358">MSPTGNKFLTNSHLSRSYKEASTCRWQLQALFQSFLEDRPADTILAVQERRLLISWDLRAIHYLRRCLRMWIRDKVPGDAIGAFLVTILYEQDFHLDYRLTLMVRNGQSQLHIARRLLAFYQIRDEADAPIWDNLTVYDEDAHSKQPASHCKIVAGSSATARKETPHRIPTPPPANSRWPLFMGALSDPEIEDIMNKLGDDDQYAEEDMLPLFTGVREEDLPIIQAFRRFTLHKNDFPEDFPLPEAGTDRIEDTSKPTNTSQAKPLPPPAMKKSLPALPTDKALAQKSLLPLPPLSRPSSLNLSSGDTKDDLGSSAQARPNLPINRNQPQPSRPEPTVYAEIRSPWHNSIPPPPPQLKKKAGVEDLRMVQERGD</sequence>
<feature type="region of interest" description="Disordered" evidence="1">
    <location>
        <begin position="290"/>
        <end position="364"/>
    </location>
</feature>
<protein>
    <submittedName>
        <fullName evidence="2">Lipopolysaccharide-modifying protein</fullName>
    </submittedName>
</protein>
<dbReference type="OMA" id="AFYQIRD"/>
<reference evidence="2 3" key="1">
    <citation type="submission" date="2020-08" db="EMBL/GenBank/DDBJ databases">
        <title>The completed genome sequence of the pathogenic ascomycete fungus Penicillium digitatum.</title>
        <authorList>
            <person name="Wang M."/>
        </authorList>
    </citation>
    <scope>NUCLEOTIDE SEQUENCE [LARGE SCALE GENOMIC DNA]</scope>
    <source>
        <strain evidence="2 3">PdW03</strain>
    </source>
</reference>
<dbReference type="VEuPathDB" id="FungiDB:PDIP_87910"/>